<keyword evidence="2" id="KW-1185">Reference proteome</keyword>
<evidence type="ECO:0000313" key="2">
    <source>
        <dbReference type="Proteomes" id="UP000053477"/>
    </source>
</evidence>
<organism evidence="1 2">
    <name type="scientific">Schizopora paradoxa</name>
    <dbReference type="NCBI Taxonomy" id="27342"/>
    <lineage>
        <taxon>Eukaryota</taxon>
        <taxon>Fungi</taxon>
        <taxon>Dikarya</taxon>
        <taxon>Basidiomycota</taxon>
        <taxon>Agaricomycotina</taxon>
        <taxon>Agaricomycetes</taxon>
        <taxon>Hymenochaetales</taxon>
        <taxon>Schizoporaceae</taxon>
        <taxon>Schizopora</taxon>
    </lineage>
</organism>
<protein>
    <submittedName>
        <fullName evidence="1">Uncharacterized protein</fullName>
    </submittedName>
</protein>
<gene>
    <name evidence="1" type="ORF">SCHPADRAFT_901649</name>
</gene>
<reference evidence="1 2" key="1">
    <citation type="submission" date="2015-04" db="EMBL/GenBank/DDBJ databases">
        <title>Complete genome sequence of Schizopora paradoxa KUC8140, a cosmopolitan wood degrader in East Asia.</title>
        <authorList>
            <consortium name="DOE Joint Genome Institute"/>
            <person name="Min B."/>
            <person name="Park H."/>
            <person name="Jang Y."/>
            <person name="Kim J.-J."/>
            <person name="Kim K.H."/>
            <person name="Pangilinan J."/>
            <person name="Lipzen A."/>
            <person name="Riley R."/>
            <person name="Grigoriev I.V."/>
            <person name="Spatafora J.W."/>
            <person name="Choi I.-G."/>
        </authorList>
    </citation>
    <scope>NUCLEOTIDE SEQUENCE [LARGE SCALE GENOMIC DNA]</scope>
    <source>
        <strain evidence="1 2">KUC8140</strain>
    </source>
</reference>
<accession>A0A0H2S3B6</accession>
<proteinExistence type="predicted"/>
<dbReference type="SUPFAM" id="SSF52047">
    <property type="entry name" value="RNI-like"/>
    <property type="match status" value="1"/>
</dbReference>
<dbReference type="AlphaFoldDB" id="A0A0H2S3B6"/>
<name>A0A0H2S3B6_9AGAM</name>
<dbReference type="InParanoid" id="A0A0H2S3B6"/>
<dbReference type="EMBL" id="KQ085918">
    <property type="protein sequence ID" value="KLO16253.1"/>
    <property type="molecule type" value="Genomic_DNA"/>
</dbReference>
<dbReference type="Proteomes" id="UP000053477">
    <property type="component" value="Unassembled WGS sequence"/>
</dbReference>
<evidence type="ECO:0000313" key="1">
    <source>
        <dbReference type="EMBL" id="KLO16253.1"/>
    </source>
</evidence>
<sequence length="480" mass="54006">MPVSLIALELVLDEIHSQRKVHLLEWQLSDSKRSDRLRTGCKVPDADGDNLLSLCIVHPSWTPIARHALGRILVLSDISLQSATSAISSPTFGLWTREVYLSFSRDYDEKEGLHDFIEQILARTPHILTFSLQTASSNLYSIDACVTSLLPSIHKLSQLRTLRLCSDIVHTLNDGNGVEDIMECPSLFEALAKMPDFDTLVLRGFFPCYKLVNDVRLEKNSENNYYWKMDLEMDPDPYILAGIIAESYPLTGKIYSLAELIRSIGNTPTEMAYAYVITAGNCMHFAIFNLNADRQQFVLNAAHVWDFMEYDAIDIRPPDFPCKKWCYDLVSLKISGTYSTTKTLSPFPSLKVLITSLKTYAQTADAMQDDLSGIISSLPSTLEVLDLGITWASPKKVPQGMSDELDNLFASLINSRCPNLKAFYLDLFCGPVLRPLGGLVRSCEERRIPLKIQYMGSDLAVRYGQWNAELDRSLLLENHV</sequence>